<dbReference type="Proteomes" id="UP001219568">
    <property type="component" value="Unassembled WGS sequence"/>
</dbReference>
<sequence>MAPLGIRQSHSLGPGTPRPPKRPPNVPVEVHKSIDPKVFAELMAGTVGIFILAVLFWKLGQFIRRFNQNKVLRAGKSTKTRYARTWYGWVSRPTHDRNKRVIRDFFIWIRRMTAWKSTRADYSWVWWDPGGEERQKRRCELKGLWWLPDWLKSYDDLPSADEIWDPCSRPECHGALVDDALSSSVWASNSLERQREQRDVLQSIPRPLHVLNNGQQPITRSIIEELFRHPLEVAGSSDHHIAFNSPESRPRLTTRASIPFDRVHSLPSRHNNIYQRRRVVPWSQGDGPHAISFPVESIVHHMNMQYEAAASIDSSTLNTPYPAHQHGGSKRHRSWAARMQVGPKVTALENLRDSSGPPGTPMTELLASYISERSSSIPLRPKRRRKDQGHLQISEDRMPFTSRVLMGDQVLSSNEKQICTRSIQWNSAPARSRPPGKDGQPARGKFHDEWRSAHDSSRSLFTQVPHRSSPKGKSRCTRHSTDHNQLKIGGPVDELSDWEVRLMERLDRKLAWVFNEFSPGQKPYHFALLANHWLNRETWIVYDPISRVNNDGRRDWGDPRFNVPYPEPSLSPRLKYPNSIKKRAHTPRIDSWRAAVNKQRKVSGIRDAIRSIELFEGSAEEPPDGHIDPACWALPKPPQGFEMSTSQKNAWYEGGAGWQEKLEDWQNVRWGYRLRKGIYEGRVNRGKVKEVVSQVNKCYRSASAKLIPSHNSSKRRAPNRRVS</sequence>
<keyword evidence="4" id="KW-1185">Reference proteome</keyword>
<evidence type="ECO:0000256" key="2">
    <source>
        <dbReference type="SAM" id="Phobius"/>
    </source>
</evidence>
<proteinExistence type="predicted"/>
<protein>
    <submittedName>
        <fullName evidence="3">Uncharacterized protein</fullName>
    </submittedName>
</protein>
<dbReference type="EMBL" id="JAQJZL010000002">
    <property type="protein sequence ID" value="KAJ6052784.1"/>
    <property type="molecule type" value="Genomic_DNA"/>
</dbReference>
<keyword evidence="2" id="KW-0812">Transmembrane</keyword>
<feature type="transmembrane region" description="Helical" evidence="2">
    <location>
        <begin position="38"/>
        <end position="57"/>
    </location>
</feature>
<evidence type="ECO:0000313" key="4">
    <source>
        <dbReference type="Proteomes" id="UP001219568"/>
    </source>
</evidence>
<feature type="compositionally biased region" description="Basic and acidic residues" evidence="1">
    <location>
        <begin position="445"/>
        <end position="457"/>
    </location>
</feature>
<reference evidence="3" key="2">
    <citation type="submission" date="2023-01" db="EMBL/GenBank/DDBJ databases">
        <authorList>
            <person name="Petersen C."/>
        </authorList>
    </citation>
    <scope>NUCLEOTIDE SEQUENCE</scope>
    <source>
        <strain evidence="3">IBT 15450</strain>
    </source>
</reference>
<comment type="caution">
    <text evidence="3">The sequence shown here is derived from an EMBL/GenBank/DDBJ whole genome shotgun (WGS) entry which is preliminary data.</text>
</comment>
<organism evidence="3 4">
    <name type="scientific">Penicillium canescens</name>
    <dbReference type="NCBI Taxonomy" id="5083"/>
    <lineage>
        <taxon>Eukaryota</taxon>
        <taxon>Fungi</taxon>
        <taxon>Dikarya</taxon>
        <taxon>Ascomycota</taxon>
        <taxon>Pezizomycotina</taxon>
        <taxon>Eurotiomycetes</taxon>
        <taxon>Eurotiomycetidae</taxon>
        <taxon>Eurotiales</taxon>
        <taxon>Aspergillaceae</taxon>
        <taxon>Penicillium</taxon>
    </lineage>
</organism>
<gene>
    <name evidence="3" type="ORF">N7460_003318</name>
</gene>
<feature type="region of interest" description="Disordered" evidence="1">
    <location>
        <begin position="373"/>
        <end position="400"/>
    </location>
</feature>
<feature type="compositionally biased region" description="Pro residues" evidence="1">
    <location>
        <begin position="16"/>
        <end position="25"/>
    </location>
</feature>
<feature type="compositionally biased region" description="Basic residues" evidence="1">
    <location>
        <begin position="468"/>
        <end position="478"/>
    </location>
</feature>
<feature type="region of interest" description="Disordered" evidence="1">
    <location>
        <begin position="1"/>
        <end position="25"/>
    </location>
</feature>
<keyword evidence="2" id="KW-0472">Membrane</keyword>
<reference evidence="3" key="1">
    <citation type="journal article" date="2023" name="IMA Fungus">
        <title>Comparative genomic study of the Penicillium genus elucidates a diverse pangenome and 15 lateral gene transfer events.</title>
        <authorList>
            <person name="Petersen C."/>
            <person name="Sorensen T."/>
            <person name="Nielsen M.R."/>
            <person name="Sondergaard T.E."/>
            <person name="Sorensen J.L."/>
            <person name="Fitzpatrick D.A."/>
            <person name="Frisvad J.C."/>
            <person name="Nielsen K.L."/>
        </authorList>
    </citation>
    <scope>NUCLEOTIDE SEQUENCE</scope>
    <source>
        <strain evidence="3">IBT 15450</strain>
    </source>
</reference>
<name>A0AAD6NDE6_PENCN</name>
<accession>A0AAD6NDE6</accession>
<keyword evidence="2" id="KW-1133">Transmembrane helix</keyword>
<feature type="region of interest" description="Disordered" evidence="1">
    <location>
        <begin position="423"/>
        <end position="488"/>
    </location>
</feature>
<dbReference type="AlphaFoldDB" id="A0AAD6NDE6"/>
<evidence type="ECO:0000313" key="3">
    <source>
        <dbReference type="EMBL" id="KAJ6052784.1"/>
    </source>
</evidence>
<evidence type="ECO:0000256" key="1">
    <source>
        <dbReference type="SAM" id="MobiDB-lite"/>
    </source>
</evidence>